<name>A0A0P8A0L5_9CYAN</name>
<gene>
    <name evidence="1" type="ORF">HLUCCA11_06200</name>
</gene>
<dbReference type="Proteomes" id="UP000050465">
    <property type="component" value="Unassembled WGS sequence"/>
</dbReference>
<protein>
    <submittedName>
        <fullName evidence="1">Uncharacterized protein</fullName>
    </submittedName>
</protein>
<sequence>MPINLVDVAKYYSGFIYQTQALQRLQQQIEASNPALLADDSDFVRLWRNQTTVQNDFLISAEGIGPARVGNTYGQIKQALGSEYTYSEVNPFMVDLSAIAVLREGISGFFPGRAIAFYLTYPESTELTDSTPINLIITANPKYQTLEGTGPGTLLSEAVRDYGKALLSVNFENESREFVQFARQPSGLTFRAEALTHSFAGDYSVPDATRNDSLNQTPAFFENASISQVWVQKR</sequence>
<organism evidence="1 2">
    <name type="scientific">Phormidesmis priestleyi Ana</name>
    <dbReference type="NCBI Taxonomy" id="1666911"/>
    <lineage>
        <taxon>Bacteria</taxon>
        <taxon>Bacillati</taxon>
        <taxon>Cyanobacteriota</taxon>
        <taxon>Cyanophyceae</taxon>
        <taxon>Leptolyngbyales</taxon>
        <taxon>Leptolyngbyaceae</taxon>
        <taxon>Phormidesmis</taxon>
    </lineage>
</organism>
<accession>A0A0P8A0L5</accession>
<proteinExistence type="predicted"/>
<dbReference type="STRING" id="1666911.HLUCCA11_06200"/>
<dbReference type="AlphaFoldDB" id="A0A0P8A0L5"/>
<dbReference type="EMBL" id="LJZR01000006">
    <property type="protein sequence ID" value="KPQ36451.1"/>
    <property type="molecule type" value="Genomic_DNA"/>
</dbReference>
<reference evidence="1 2" key="1">
    <citation type="submission" date="2015-09" db="EMBL/GenBank/DDBJ databases">
        <title>Identification and resolution of microdiversity through metagenomic sequencing of parallel consortia.</title>
        <authorList>
            <person name="Nelson W.C."/>
            <person name="Romine M.F."/>
            <person name="Lindemann S.R."/>
        </authorList>
    </citation>
    <scope>NUCLEOTIDE SEQUENCE [LARGE SCALE GENOMIC DNA]</scope>
    <source>
        <strain evidence="1">Ana</strain>
    </source>
</reference>
<evidence type="ECO:0000313" key="1">
    <source>
        <dbReference type="EMBL" id="KPQ36451.1"/>
    </source>
</evidence>
<evidence type="ECO:0000313" key="2">
    <source>
        <dbReference type="Proteomes" id="UP000050465"/>
    </source>
</evidence>
<comment type="caution">
    <text evidence="1">The sequence shown here is derived from an EMBL/GenBank/DDBJ whole genome shotgun (WGS) entry which is preliminary data.</text>
</comment>